<evidence type="ECO:0000313" key="3">
    <source>
        <dbReference type="Proteomes" id="UP000186406"/>
    </source>
</evidence>
<feature type="signal peptide" evidence="1">
    <location>
        <begin position="1"/>
        <end position="21"/>
    </location>
</feature>
<dbReference type="EMBL" id="FRXO01000004">
    <property type="protein sequence ID" value="SHO65591.1"/>
    <property type="molecule type" value="Genomic_DNA"/>
</dbReference>
<proteinExistence type="predicted"/>
<dbReference type="OrthoDB" id="424374at2"/>
<keyword evidence="1" id="KW-0732">Signal</keyword>
<name>A0A1M7ZL40_9HYPH</name>
<evidence type="ECO:0000313" key="2">
    <source>
        <dbReference type="EMBL" id="SHO65591.1"/>
    </source>
</evidence>
<protein>
    <submittedName>
        <fullName evidence="2">Uncharacterized protein</fullName>
    </submittedName>
</protein>
<organism evidence="2 3">
    <name type="scientific">Pseudoxanthobacter soli DSM 19599</name>
    <dbReference type="NCBI Taxonomy" id="1123029"/>
    <lineage>
        <taxon>Bacteria</taxon>
        <taxon>Pseudomonadati</taxon>
        <taxon>Pseudomonadota</taxon>
        <taxon>Alphaproteobacteria</taxon>
        <taxon>Hyphomicrobiales</taxon>
        <taxon>Segnochrobactraceae</taxon>
        <taxon>Pseudoxanthobacter</taxon>
    </lineage>
</organism>
<dbReference type="Proteomes" id="UP000186406">
    <property type="component" value="Unassembled WGS sequence"/>
</dbReference>
<sequence length="193" mass="20967">MKTLLCGLLLAACAVIGPANAQDATEKNLGGVGERVEMPAANWLFVQVADTFTSDGKSITLKGVAPQTLMFTDRPERMTGDALTAKFVEFWTKGKDGFEKDPPNATLSIQSADKTALAVVELKNPRIDGDALTYDYRILEGTVPSSGKEISLFIDWWYGPGPGPYWGGPGPWRGGYCWRGPWGGLHCRPGWGW</sequence>
<accession>A0A1M7ZL40</accession>
<reference evidence="2 3" key="1">
    <citation type="submission" date="2016-12" db="EMBL/GenBank/DDBJ databases">
        <authorList>
            <person name="Song W.-J."/>
            <person name="Kurnit D.M."/>
        </authorList>
    </citation>
    <scope>NUCLEOTIDE SEQUENCE [LARGE SCALE GENOMIC DNA]</scope>
    <source>
        <strain evidence="2 3">DSM 19599</strain>
    </source>
</reference>
<dbReference type="RefSeq" id="WP_073628649.1">
    <property type="nucleotide sequence ID" value="NZ_FRXO01000004.1"/>
</dbReference>
<evidence type="ECO:0000256" key="1">
    <source>
        <dbReference type="SAM" id="SignalP"/>
    </source>
</evidence>
<feature type="chain" id="PRO_5012816873" evidence="1">
    <location>
        <begin position="22"/>
        <end position="193"/>
    </location>
</feature>
<dbReference type="AlphaFoldDB" id="A0A1M7ZL40"/>
<keyword evidence="3" id="KW-1185">Reference proteome</keyword>
<gene>
    <name evidence="2" type="ORF">SAMN02745172_02236</name>
</gene>